<evidence type="ECO:0000256" key="1">
    <source>
        <dbReference type="ARBA" id="ARBA00001971"/>
    </source>
</evidence>
<dbReference type="GO" id="GO:0016491">
    <property type="term" value="F:oxidoreductase activity"/>
    <property type="evidence" value="ECO:0007669"/>
    <property type="project" value="InterPro"/>
</dbReference>
<accession>A0A8J3SIE7</accession>
<reference evidence="8 9" key="1">
    <citation type="submission" date="2021-01" db="EMBL/GenBank/DDBJ databases">
        <title>Whole genome shotgun sequence of Planobispora siamensis NBRC 107568.</title>
        <authorList>
            <person name="Komaki H."/>
            <person name="Tamura T."/>
        </authorList>
    </citation>
    <scope>NUCLEOTIDE SEQUENCE [LARGE SCALE GENOMIC DNA]</scope>
    <source>
        <strain evidence="8 9">NBRC 107568</strain>
    </source>
</reference>
<name>A0A8J3SIE7_9ACTN</name>
<comment type="caution">
    <text evidence="8">The sequence shown here is derived from an EMBL/GenBank/DDBJ whole genome shotgun (WGS) entry which is preliminary data.</text>
</comment>
<keyword evidence="6" id="KW-0812">Transmembrane</keyword>
<comment type="cofactor">
    <cofactor evidence="1">
        <name>heme</name>
        <dbReference type="ChEBI" id="CHEBI:30413"/>
    </cofactor>
</comment>
<dbReference type="InterPro" id="IPR027387">
    <property type="entry name" value="Cytb/b6-like_sf"/>
</dbReference>
<dbReference type="RefSeq" id="WP_204064973.1">
    <property type="nucleotide sequence ID" value="NZ_BOOJ01000029.1"/>
</dbReference>
<feature type="domain" description="Cytochrome b/b6 N-terminal region profile" evidence="7">
    <location>
        <begin position="1"/>
        <end position="161"/>
    </location>
</feature>
<evidence type="ECO:0000256" key="4">
    <source>
        <dbReference type="ARBA" id="ARBA00029351"/>
    </source>
</evidence>
<dbReference type="GO" id="GO:0022904">
    <property type="term" value="P:respiratory electron transport chain"/>
    <property type="evidence" value="ECO:0007669"/>
    <property type="project" value="InterPro"/>
</dbReference>
<keyword evidence="9" id="KW-1185">Reference proteome</keyword>
<evidence type="ECO:0000256" key="3">
    <source>
        <dbReference type="ARBA" id="ARBA00016116"/>
    </source>
</evidence>
<dbReference type="Proteomes" id="UP000619788">
    <property type="component" value="Unassembled WGS sequence"/>
</dbReference>
<comment type="catalytic activity">
    <reaction evidence="4">
        <text>a quinol + 2 Fe(III)-[cytochrome c](out) = a quinone + 2 Fe(II)-[cytochrome c](out) + 2 H(+)(out)</text>
        <dbReference type="Rhea" id="RHEA:11484"/>
        <dbReference type="Rhea" id="RHEA-COMP:10350"/>
        <dbReference type="Rhea" id="RHEA-COMP:14399"/>
        <dbReference type="ChEBI" id="CHEBI:15378"/>
        <dbReference type="ChEBI" id="CHEBI:24646"/>
        <dbReference type="ChEBI" id="CHEBI:29033"/>
        <dbReference type="ChEBI" id="CHEBI:29034"/>
        <dbReference type="ChEBI" id="CHEBI:132124"/>
        <dbReference type="EC" id="7.1.1.8"/>
    </reaction>
</comment>
<dbReference type="EMBL" id="BOOJ01000029">
    <property type="protein sequence ID" value="GIH92769.1"/>
    <property type="molecule type" value="Genomic_DNA"/>
</dbReference>
<gene>
    <name evidence="8" type="ORF">Psi01_33990</name>
</gene>
<dbReference type="GO" id="GO:0016020">
    <property type="term" value="C:membrane"/>
    <property type="evidence" value="ECO:0007669"/>
    <property type="project" value="InterPro"/>
</dbReference>
<sequence>MERARQLLGEMLVCCFVVVLLTGAFLAFFYTPSGELVAYDGSHEPLRGVALSAAYDSILDISLEVRGGSFMRNLHHSSSILLGSGVVVWLLLGRFRYASAVLGLGALAGISGYGAADDILSGTVLGEVPIPAWYGLHLLVAVAVGVVLVVSSRREAARRAG</sequence>
<evidence type="ECO:0000256" key="2">
    <source>
        <dbReference type="ARBA" id="ARBA00012951"/>
    </source>
</evidence>
<keyword evidence="6" id="KW-0472">Membrane</keyword>
<dbReference type="PROSITE" id="PS51002">
    <property type="entry name" value="CYTB_NTER"/>
    <property type="match status" value="1"/>
</dbReference>
<dbReference type="InterPro" id="IPR005797">
    <property type="entry name" value="Cyt_b/b6_N"/>
</dbReference>
<dbReference type="GO" id="GO:0008121">
    <property type="term" value="F:quinol-cytochrome-c reductase activity"/>
    <property type="evidence" value="ECO:0007669"/>
    <property type="project" value="UniProtKB-EC"/>
</dbReference>
<protein>
    <recommendedName>
        <fullName evidence="3">Cytochrome bc1 complex cytochrome b subunit</fullName>
        <ecNumber evidence="2">7.1.1.8</ecNumber>
    </recommendedName>
    <alternativeName>
        <fullName evidence="5">Cytochrome bc1 reductase complex subunit QcrB</fullName>
    </alternativeName>
</protein>
<evidence type="ECO:0000313" key="8">
    <source>
        <dbReference type="EMBL" id="GIH92769.1"/>
    </source>
</evidence>
<feature type="transmembrane region" description="Helical" evidence="6">
    <location>
        <begin position="97"/>
        <end position="116"/>
    </location>
</feature>
<keyword evidence="6" id="KW-1133">Transmembrane helix</keyword>
<feature type="transmembrane region" description="Helical" evidence="6">
    <location>
        <begin position="128"/>
        <end position="150"/>
    </location>
</feature>
<feature type="transmembrane region" description="Helical" evidence="6">
    <location>
        <begin position="7"/>
        <end position="30"/>
    </location>
</feature>
<dbReference type="Gene3D" id="1.20.810.10">
    <property type="entry name" value="Cytochrome Bc1 Complex, Chain C"/>
    <property type="match status" value="1"/>
</dbReference>
<feature type="transmembrane region" description="Helical" evidence="6">
    <location>
        <begin position="74"/>
        <end position="92"/>
    </location>
</feature>
<dbReference type="EC" id="7.1.1.8" evidence="2"/>
<evidence type="ECO:0000256" key="6">
    <source>
        <dbReference type="SAM" id="Phobius"/>
    </source>
</evidence>
<evidence type="ECO:0000256" key="5">
    <source>
        <dbReference type="ARBA" id="ARBA00029568"/>
    </source>
</evidence>
<evidence type="ECO:0000259" key="7">
    <source>
        <dbReference type="PROSITE" id="PS51002"/>
    </source>
</evidence>
<dbReference type="SUPFAM" id="SSF81342">
    <property type="entry name" value="Transmembrane di-heme cytochromes"/>
    <property type="match status" value="1"/>
</dbReference>
<dbReference type="AlphaFoldDB" id="A0A8J3SIE7"/>
<proteinExistence type="predicted"/>
<evidence type="ECO:0000313" key="9">
    <source>
        <dbReference type="Proteomes" id="UP000619788"/>
    </source>
</evidence>
<organism evidence="8 9">
    <name type="scientific">Planobispora siamensis</name>
    <dbReference type="NCBI Taxonomy" id="936338"/>
    <lineage>
        <taxon>Bacteria</taxon>
        <taxon>Bacillati</taxon>
        <taxon>Actinomycetota</taxon>
        <taxon>Actinomycetes</taxon>
        <taxon>Streptosporangiales</taxon>
        <taxon>Streptosporangiaceae</taxon>
        <taxon>Planobispora</taxon>
    </lineage>
</organism>
<dbReference type="InterPro" id="IPR016174">
    <property type="entry name" value="Di-haem_cyt_TM"/>
</dbReference>